<evidence type="ECO:0000259" key="8">
    <source>
        <dbReference type="Pfam" id="PF02771"/>
    </source>
</evidence>
<dbReference type="InterPro" id="IPR013786">
    <property type="entry name" value="AcylCoA_DH/ox_N"/>
</dbReference>
<dbReference type="InterPro" id="IPR009075">
    <property type="entry name" value="AcylCo_DH/oxidase_C"/>
</dbReference>
<dbReference type="SUPFAM" id="SSF56645">
    <property type="entry name" value="Acyl-CoA dehydrogenase NM domain-like"/>
    <property type="match status" value="2"/>
</dbReference>
<evidence type="ECO:0000259" key="6">
    <source>
        <dbReference type="Pfam" id="PF00441"/>
    </source>
</evidence>
<dbReference type="EMBL" id="FXTG01000002">
    <property type="protein sequence ID" value="SMO52811.1"/>
    <property type="molecule type" value="Genomic_DNA"/>
</dbReference>
<dbReference type="InterPro" id="IPR052161">
    <property type="entry name" value="Mycobact_Acyl-CoA_DH"/>
</dbReference>
<evidence type="ECO:0000256" key="2">
    <source>
        <dbReference type="ARBA" id="ARBA00009347"/>
    </source>
</evidence>
<dbReference type="Gene3D" id="2.40.110.10">
    <property type="entry name" value="Butyryl-CoA Dehydrogenase, subunit A, domain 2"/>
    <property type="match status" value="2"/>
</dbReference>
<feature type="domain" description="Acyl-CoA dehydrogenase/oxidase C-terminal" evidence="6">
    <location>
        <begin position="628"/>
        <end position="773"/>
    </location>
</feature>
<reference evidence="9 10" key="1">
    <citation type="submission" date="2017-05" db="EMBL/GenBank/DDBJ databases">
        <authorList>
            <person name="Varghese N."/>
            <person name="Submissions S."/>
        </authorList>
    </citation>
    <scope>NUCLEOTIDE SEQUENCE [LARGE SCALE GENOMIC DNA]</scope>
    <source>
        <strain evidence="9 10">DSM 45139</strain>
    </source>
</reference>
<evidence type="ECO:0000256" key="1">
    <source>
        <dbReference type="ARBA" id="ARBA00001974"/>
    </source>
</evidence>
<comment type="caution">
    <text evidence="9">The sequence shown here is derived from an EMBL/GenBank/DDBJ whole genome shotgun (WGS) entry which is preliminary data.</text>
</comment>
<gene>
    <name evidence="9" type="ORF">SAMN06265174_102149</name>
</gene>
<feature type="domain" description="Acyl-CoA dehydrogenase/oxidase N-terminal" evidence="8">
    <location>
        <begin position="38"/>
        <end position="121"/>
    </location>
</feature>
<feature type="domain" description="Acyl-CoA dehydrogenase/oxidase C-terminal" evidence="6">
    <location>
        <begin position="241"/>
        <end position="370"/>
    </location>
</feature>
<dbReference type="Pfam" id="PF02771">
    <property type="entry name" value="Acyl-CoA_dh_N"/>
    <property type="match status" value="2"/>
</dbReference>
<dbReference type="Gene3D" id="1.20.140.10">
    <property type="entry name" value="Butyryl-CoA Dehydrogenase, subunit A, domain 3"/>
    <property type="match status" value="2"/>
</dbReference>
<feature type="domain" description="Acyl-CoA dehydrogenase/oxidase N-terminal" evidence="8">
    <location>
        <begin position="403"/>
        <end position="514"/>
    </location>
</feature>
<comment type="similarity">
    <text evidence="2">Belongs to the acyl-CoA dehydrogenase family.</text>
</comment>
<accession>A0ABY1MYY9</accession>
<evidence type="ECO:0000313" key="9">
    <source>
        <dbReference type="EMBL" id="SMO52811.1"/>
    </source>
</evidence>
<dbReference type="InterPro" id="IPR037069">
    <property type="entry name" value="AcylCoA_DH/ox_N_sf"/>
</dbReference>
<keyword evidence="10" id="KW-1185">Reference proteome</keyword>
<evidence type="ECO:0000256" key="5">
    <source>
        <dbReference type="ARBA" id="ARBA00023002"/>
    </source>
</evidence>
<dbReference type="PANTHER" id="PTHR43292">
    <property type="entry name" value="ACYL-COA DEHYDROGENASE"/>
    <property type="match status" value="1"/>
</dbReference>
<dbReference type="Gene3D" id="1.10.540.10">
    <property type="entry name" value="Acyl-CoA dehydrogenase/oxidase, N-terminal domain"/>
    <property type="match status" value="2"/>
</dbReference>
<evidence type="ECO:0008006" key="11">
    <source>
        <dbReference type="Google" id="ProtNLM"/>
    </source>
</evidence>
<evidence type="ECO:0000313" key="10">
    <source>
        <dbReference type="Proteomes" id="UP000315460"/>
    </source>
</evidence>
<dbReference type="Proteomes" id="UP000315460">
    <property type="component" value="Unassembled WGS sequence"/>
</dbReference>
<organism evidence="9 10">
    <name type="scientific">Dietzia kunjamensis subsp. schimae</name>
    <dbReference type="NCBI Taxonomy" id="498198"/>
    <lineage>
        <taxon>Bacteria</taxon>
        <taxon>Bacillati</taxon>
        <taxon>Actinomycetota</taxon>
        <taxon>Actinomycetes</taxon>
        <taxon>Mycobacteriales</taxon>
        <taxon>Dietziaceae</taxon>
        <taxon>Dietzia</taxon>
    </lineage>
</organism>
<evidence type="ECO:0000256" key="4">
    <source>
        <dbReference type="ARBA" id="ARBA00022827"/>
    </source>
</evidence>
<keyword evidence="5" id="KW-0560">Oxidoreductase</keyword>
<dbReference type="PANTHER" id="PTHR43292:SF3">
    <property type="entry name" value="ACYL-COA DEHYDROGENASE FADE29"/>
    <property type="match status" value="1"/>
</dbReference>
<sequence length="786" mass="83600">MDFTRTETQAAVAEAVAGALTTAAPAEELLTALPSRSVDDAGYDERLWAAFAESGLLSLGLPSALGGDDLTPADIAVVLEEVGRAGVVIPVLETLGFGVAPIVALGTPDQQTRLLEGIEDGRILTAAVAEPGRPLPLDPTVRLDGGKLTGTVTSVRYAAQARSVLVPVSTSEGAALVVVAPDAPGVTLTPTLGSLGVPEYAMRFEATEVDDDDVLRGSGSEPVLEVFRRLVLSACIAHGDGLVAGALDMTAGYLKERQQFGKALGSFQAVQQELADVYIVSQTLHVIAQSVSWRISEGLAGSGDRYESDPTIGAYWLAAEGPRAVQILHHLHGGVGVDVTYPMFRYASAVKDLARFVGGAQLHLDVLGAALAADPVDRIETGGAAPAAEATPADADGAFIDLTPEQRALQAELREYFSTLISPEEAADIATTRHGDTYAEIITRMGRDGWLGVGWPAEYGGKGFGHIEQQIFTNEATRADVPLPSVTLQTVGPTLQKYGSEAQKAKFLPGILDGSIHFAIGYSEPDAGTDLAALRTTARRDEATGDWIINGQKMWTTGGHHADYIWLAARTGTPDSRHRGLTIFIVDTTDPGFSFTPIITCDGAHHVNATYYSDVRVPADMVVGEVDGGWKMLTTQLNHERVMLAPSGRPGGYYDELAAWARGTGPDGVRHLDRPEVRRGLAEIFAIVRLNELLNWKVSSMGENPSMGDSAASKVFSTEEIQHVGRIVEELLGRFGDPTDPDTAALQRWFDMMNKRNVVITFGGGVNEVMRELTCMGGLGMPRTAR</sequence>
<dbReference type="InterPro" id="IPR006091">
    <property type="entry name" value="Acyl-CoA_Oxase/DH_mid-dom"/>
</dbReference>
<name>A0ABY1MYY9_9ACTN</name>
<dbReference type="InterPro" id="IPR009100">
    <property type="entry name" value="AcylCoA_DH/oxidase_NM_dom_sf"/>
</dbReference>
<evidence type="ECO:0000256" key="3">
    <source>
        <dbReference type="ARBA" id="ARBA00022630"/>
    </source>
</evidence>
<dbReference type="Pfam" id="PF02770">
    <property type="entry name" value="Acyl-CoA_dh_M"/>
    <property type="match status" value="1"/>
</dbReference>
<dbReference type="InterPro" id="IPR036250">
    <property type="entry name" value="AcylCo_DH-like_C"/>
</dbReference>
<dbReference type="Pfam" id="PF00441">
    <property type="entry name" value="Acyl-CoA_dh_1"/>
    <property type="match status" value="2"/>
</dbReference>
<keyword evidence="3" id="KW-0285">Flavoprotein</keyword>
<evidence type="ECO:0000259" key="7">
    <source>
        <dbReference type="Pfam" id="PF02770"/>
    </source>
</evidence>
<feature type="domain" description="Acyl-CoA oxidase/dehydrogenase middle" evidence="7">
    <location>
        <begin position="519"/>
        <end position="607"/>
    </location>
</feature>
<comment type="cofactor">
    <cofactor evidence="1">
        <name>FAD</name>
        <dbReference type="ChEBI" id="CHEBI:57692"/>
    </cofactor>
</comment>
<proteinExistence type="inferred from homology"/>
<dbReference type="InterPro" id="IPR046373">
    <property type="entry name" value="Acyl-CoA_Oxase/DH_mid-dom_sf"/>
</dbReference>
<dbReference type="SUPFAM" id="SSF47203">
    <property type="entry name" value="Acyl-CoA dehydrogenase C-terminal domain-like"/>
    <property type="match status" value="2"/>
</dbReference>
<protein>
    <recommendedName>
        <fullName evidence="11">Acyl-CoA dehydrogenase</fullName>
    </recommendedName>
</protein>
<keyword evidence="4" id="KW-0274">FAD</keyword>